<sequence length="141" mass="16334">MVHDLRRRDFDDFIPDDFFGNFGKNFFKSFGWDGHMKTDIVEKDDEYKVSIDLPGMDKKDIKLDFKNDVLSVQAERNVASEAKDDEGRVISSERHYGTIHRQYRLPNVKASDIKASYDKGELTIILPKEKKEQTDSSIAID</sequence>
<protein>
    <recommendedName>
        <fullName evidence="3">SHSP domain-containing protein</fullName>
    </recommendedName>
</protein>
<dbReference type="PROSITE" id="PS01031">
    <property type="entry name" value="SHSP"/>
    <property type="match status" value="1"/>
</dbReference>
<comment type="caution">
    <text evidence="4">The sequence shown here is derived from an EMBL/GenBank/DDBJ whole genome shotgun (WGS) entry which is preliminary data.</text>
</comment>
<dbReference type="Pfam" id="PF00011">
    <property type="entry name" value="HSP20"/>
    <property type="match status" value="1"/>
</dbReference>
<dbReference type="PANTHER" id="PTHR11527">
    <property type="entry name" value="HEAT-SHOCK PROTEIN 20 FAMILY MEMBER"/>
    <property type="match status" value="1"/>
</dbReference>
<dbReference type="InterPro" id="IPR002068">
    <property type="entry name" value="A-crystallin/Hsp20_dom"/>
</dbReference>
<dbReference type="CDD" id="cd06471">
    <property type="entry name" value="ACD_LpsHSP_like"/>
    <property type="match status" value="1"/>
</dbReference>
<evidence type="ECO:0000256" key="2">
    <source>
        <dbReference type="RuleBase" id="RU003616"/>
    </source>
</evidence>
<evidence type="ECO:0000259" key="3">
    <source>
        <dbReference type="PROSITE" id="PS01031"/>
    </source>
</evidence>
<organism evidence="4 5">
    <name type="scientific">Vagococcus acidifermentans</name>
    <dbReference type="NCBI Taxonomy" id="564710"/>
    <lineage>
        <taxon>Bacteria</taxon>
        <taxon>Bacillati</taxon>
        <taxon>Bacillota</taxon>
        <taxon>Bacilli</taxon>
        <taxon>Lactobacillales</taxon>
        <taxon>Enterococcaceae</taxon>
        <taxon>Vagococcus</taxon>
    </lineage>
</organism>
<feature type="domain" description="SHSP" evidence="3">
    <location>
        <begin position="29"/>
        <end position="141"/>
    </location>
</feature>
<dbReference type="RefSeq" id="WP_126814507.1">
    <property type="nucleotide sequence ID" value="NZ_NGKC01000015.1"/>
</dbReference>
<dbReference type="SUPFAM" id="SSF49764">
    <property type="entry name" value="HSP20-like chaperones"/>
    <property type="match status" value="1"/>
</dbReference>
<evidence type="ECO:0000313" key="4">
    <source>
        <dbReference type="EMBL" id="RSU09939.1"/>
    </source>
</evidence>
<dbReference type="Proteomes" id="UP000286773">
    <property type="component" value="Unassembled WGS sequence"/>
</dbReference>
<keyword evidence="5" id="KW-1185">Reference proteome</keyword>
<dbReference type="AlphaFoldDB" id="A0A430APB4"/>
<evidence type="ECO:0000313" key="5">
    <source>
        <dbReference type="Proteomes" id="UP000286773"/>
    </source>
</evidence>
<reference evidence="4 5" key="1">
    <citation type="submission" date="2017-05" db="EMBL/GenBank/DDBJ databases">
        <title>Vagococcus spp. assemblies.</title>
        <authorList>
            <person name="Gulvik C.A."/>
        </authorList>
    </citation>
    <scope>NUCLEOTIDE SEQUENCE [LARGE SCALE GENOMIC DNA]</scope>
    <source>
        <strain evidence="4 5">LMG 24798</strain>
    </source>
</reference>
<proteinExistence type="inferred from homology"/>
<dbReference type="Gene3D" id="2.60.40.790">
    <property type="match status" value="1"/>
</dbReference>
<dbReference type="InterPro" id="IPR008978">
    <property type="entry name" value="HSP20-like_chaperone"/>
</dbReference>
<evidence type="ECO:0000256" key="1">
    <source>
        <dbReference type="PROSITE-ProRule" id="PRU00285"/>
    </source>
</evidence>
<dbReference type="EMBL" id="NGKC01000015">
    <property type="protein sequence ID" value="RSU09939.1"/>
    <property type="molecule type" value="Genomic_DNA"/>
</dbReference>
<comment type="similarity">
    <text evidence="1 2">Belongs to the small heat shock protein (HSP20) family.</text>
</comment>
<accession>A0A430APB4</accession>
<dbReference type="InterPro" id="IPR031107">
    <property type="entry name" value="Small_HSP"/>
</dbReference>
<name>A0A430APB4_9ENTE</name>
<gene>
    <name evidence="4" type="ORF">CBF27_11620</name>
</gene>
<dbReference type="OrthoDB" id="9811615at2"/>